<feature type="transmembrane region" description="Helical" evidence="2">
    <location>
        <begin position="156"/>
        <end position="177"/>
    </location>
</feature>
<keyword evidence="4" id="KW-1185">Reference proteome</keyword>
<keyword evidence="2" id="KW-0472">Membrane</keyword>
<keyword evidence="2" id="KW-0812">Transmembrane</keyword>
<keyword evidence="2" id="KW-1133">Transmembrane helix</keyword>
<evidence type="ECO:0000256" key="1">
    <source>
        <dbReference type="SAM" id="MobiDB-lite"/>
    </source>
</evidence>
<dbReference type="RefSeq" id="WP_078786498.1">
    <property type="nucleotide sequence ID" value="NZ_FMTO01000005.1"/>
</dbReference>
<evidence type="ECO:0000313" key="3">
    <source>
        <dbReference type="EMBL" id="SJZ51179.1"/>
    </source>
</evidence>
<feature type="transmembrane region" description="Helical" evidence="2">
    <location>
        <begin position="222"/>
        <end position="242"/>
    </location>
</feature>
<proteinExistence type="predicted"/>
<feature type="transmembrane region" description="Helical" evidence="2">
    <location>
        <begin position="183"/>
        <end position="210"/>
    </location>
</feature>
<reference evidence="3 4" key="1">
    <citation type="submission" date="2017-02" db="EMBL/GenBank/DDBJ databases">
        <authorList>
            <person name="Peterson S.W."/>
        </authorList>
    </citation>
    <scope>NUCLEOTIDE SEQUENCE [LARGE SCALE GENOMIC DNA]</scope>
    <source>
        <strain evidence="3 4">ATCC 17233</strain>
    </source>
</reference>
<dbReference type="Proteomes" id="UP000189857">
    <property type="component" value="Unassembled WGS sequence"/>
</dbReference>
<accession>A0A1T4L8X4</accession>
<protein>
    <submittedName>
        <fullName evidence="3">Uncharacterized membrane protein</fullName>
    </submittedName>
</protein>
<feature type="region of interest" description="Disordered" evidence="1">
    <location>
        <begin position="69"/>
        <end position="88"/>
    </location>
</feature>
<organism evidence="3 4">
    <name type="scientific">Eubacterium ruminantium</name>
    <dbReference type="NCBI Taxonomy" id="42322"/>
    <lineage>
        <taxon>Bacteria</taxon>
        <taxon>Bacillati</taxon>
        <taxon>Bacillota</taxon>
        <taxon>Clostridia</taxon>
        <taxon>Eubacteriales</taxon>
        <taxon>Eubacteriaceae</taxon>
        <taxon>Eubacterium</taxon>
    </lineage>
</organism>
<gene>
    <name evidence="3" type="ORF">SAMN02745110_00740</name>
</gene>
<evidence type="ECO:0000313" key="4">
    <source>
        <dbReference type="Proteomes" id="UP000189857"/>
    </source>
</evidence>
<evidence type="ECO:0000256" key="2">
    <source>
        <dbReference type="SAM" id="Phobius"/>
    </source>
</evidence>
<dbReference type="Pfam" id="PF22564">
    <property type="entry name" value="HAAS"/>
    <property type="match status" value="1"/>
</dbReference>
<sequence>MNKSEFLNSLEEKLKELPKDEIRKTIDYYDEMIDDRIEDGMTEEEAVKSIGNSGDIALSILLDHEASIPGGTGKGFRDEDRYDDDDDRVESRNREYREKTEYEGGPDNSTEQYYADPKFSEERIREYREAYGDDLYADDYIEDVRQKKKHMSGLKVFLLILFSPFILAAAGVFFGLFVGACGLIFGLLVGFGATIFALVVSGLAAILYLVVNVITGNVPMGLFVLGCGLLMSGIGVLLLPFVRRLFELSMKLLKGMLGMITGIFKRRA</sequence>
<feature type="region of interest" description="Disordered" evidence="1">
    <location>
        <begin position="94"/>
        <end position="113"/>
    </location>
</feature>
<name>A0A1T4L8X4_9FIRM</name>
<dbReference type="EMBL" id="FUXA01000005">
    <property type="protein sequence ID" value="SJZ51179.1"/>
    <property type="molecule type" value="Genomic_DNA"/>
</dbReference>
<dbReference type="AlphaFoldDB" id="A0A1T4L8X4"/>
<dbReference type="OrthoDB" id="9804829at2"/>